<dbReference type="Pfam" id="PF03462">
    <property type="entry name" value="PCRF"/>
    <property type="match status" value="1"/>
</dbReference>
<dbReference type="PANTHER" id="PTHR43116:SF3">
    <property type="entry name" value="CLASS I PEPTIDE CHAIN RELEASE FACTOR"/>
    <property type="match status" value="1"/>
</dbReference>
<feature type="region of interest" description="Disordered" evidence="3">
    <location>
        <begin position="99"/>
        <end position="123"/>
    </location>
</feature>
<dbReference type="Gene3D" id="3.30.160.20">
    <property type="match status" value="1"/>
</dbReference>
<name>A0AAX4NXJ7_9CHLO</name>
<keyword evidence="6" id="KW-1185">Reference proteome</keyword>
<proteinExistence type="inferred from homology"/>
<evidence type="ECO:0000313" key="5">
    <source>
        <dbReference type="EMBL" id="WZN58491.1"/>
    </source>
</evidence>
<comment type="similarity">
    <text evidence="1">Belongs to the prokaryotic/mitochondrial release factor family.</text>
</comment>
<protein>
    <submittedName>
        <fullName evidence="5">Peptide chain release factor</fullName>
    </submittedName>
</protein>
<keyword evidence="2" id="KW-0648">Protein biosynthesis</keyword>
<dbReference type="SMART" id="SM00937">
    <property type="entry name" value="PCRF"/>
    <property type="match status" value="1"/>
</dbReference>
<evidence type="ECO:0000256" key="2">
    <source>
        <dbReference type="ARBA" id="ARBA00022917"/>
    </source>
</evidence>
<dbReference type="GO" id="GO:0005737">
    <property type="term" value="C:cytoplasm"/>
    <property type="evidence" value="ECO:0007669"/>
    <property type="project" value="InterPro"/>
</dbReference>
<dbReference type="Proteomes" id="UP001472866">
    <property type="component" value="Chromosome 01"/>
</dbReference>
<dbReference type="InterPro" id="IPR005139">
    <property type="entry name" value="PCRF"/>
</dbReference>
<dbReference type="Gene3D" id="3.30.70.1660">
    <property type="match status" value="1"/>
</dbReference>
<dbReference type="PANTHER" id="PTHR43116">
    <property type="entry name" value="PEPTIDE CHAIN RELEASE FACTOR 2"/>
    <property type="match status" value="1"/>
</dbReference>
<accession>A0AAX4NXJ7</accession>
<evidence type="ECO:0000256" key="3">
    <source>
        <dbReference type="SAM" id="MobiDB-lite"/>
    </source>
</evidence>
<dbReference type="NCBIfam" id="TIGR00020">
    <property type="entry name" value="prfB"/>
    <property type="match status" value="1"/>
</dbReference>
<gene>
    <name evidence="5" type="ORF">HKI87_01g00130</name>
</gene>
<evidence type="ECO:0000313" key="6">
    <source>
        <dbReference type="Proteomes" id="UP001472866"/>
    </source>
</evidence>
<dbReference type="PROSITE" id="PS00745">
    <property type="entry name" value="RF_PROK_I"/>
    <property type="match status" value="1"/>
</dbReference>
<feature type="domain" description="Prokaryotic-type class I peptide chain release factors" evidence="4">
    <location>
        <begin position="320"/>
        <end position="336"/>
    </location>
</feature>
<dbReference type="Pfam" id="PF00472">
    <property type="entry name" value="RF-1"/>
    <property type="match status" value="1"/>
</dbReference>
<dbReference type="EMBL" id="CP151501">
    <property type="protein sequence ID" value="WZN58491.1"/>
    <property type="molecule type" value="Genomic_DNA"/>
</dbReference>
<dbReference type="InterPro" id="IPR000352">
    <property type="entry name" value="Pep_chain_release_fac_I"/>
</dbReference>
<dbReference type="SUPFAM" id="SSF75620">
    <property type="entry name" value="Release factor"/>
    <property type="match status" value="1"/>
</dbReference>
<evidence type="ECO:0000259" key="4">
    <source>
        <dbReference type="PROSITE" id="PS00745"/>
    </source>
</evidence>
<reference evidence="5 6" key="1">
    <citation type="submission" date="2024-03" db="EMBL/GenBank/DDBJ databases">
        <title>Complete genome sequence of the green alga Chloropicon roscoffensis RCC1871.</title>
        <authorList>
            <person name="Lemieux C."/>
            <person name="Pombert J.-F."/>
            <person name="Otis C."/>
            <person name="Turmel M."/>
        </authorList>
    </citation>
    <scope>NUCLEOTIDE SEQUENCE [LARGE SCALE GENOMIC DNA]</scope>
    <source>
        <strain evidence="5 6">RCC1871</strain>
    </source>
</reference>
<evidence type="ECO:0000256" key="1">
    <source>
        <dbReference type="ARBA" id="ARBA00010835"/>
    </source>
</evidence>
<dbReference type="HAMAP" id="MF_00094">
    <property type="entry name" value="Rel_fac_2"/>
    <property type="match status" value="1"/>
</dbReference>
<dbReference type="Gene3D" id="1.20.58.410">
    <property type="entry name" value="Release factor"/>
    <property type="match status" value="1"/>
</dbReference>
<dbReference type="AlphaFoldDB" id="A0AAX4NXJ7"/>
<organism evidence="5 6">
    <name type="scientific">Chloropicon roscoffensis</name>
    <dbReference type="NCBI Taxonomy" id="1461544"/>
    <lineage>
        <taxon>Eukaryota</taxon>
        <taxon>Viridiplantae</taxon>
        <taxon>Chlorophyta</taxon>
        <taxon>Chloropicophyceae</taxon>
        <taxon>Chloropicales</taxon>
        <taxon>Chloropicaceae</taxon>
        <taxon>Chloropicon</taxon>
    </lineage>
</organism>
<dbReference type="GO" id="GO:0016149">
    <property type="term" value="F:translation release factor activity, codon specific"/>
    <property type="evidence" value="ECO:0007669"/>
    <property type="project" value="InterPro"/>
</dbReference>
<dbReference type="InterPro" id="IPR004374">
    <property type="entry name" value="PrfB"/>
</dbReference>
<sequence>MVLGTGRGQARYGGGSLIRIMAAASTSQRCLKQRFPSFARTSASSSSSRQTNETTTTYYDSLPSLLRELDRVRPKVVSCLGLLDRESCERELVAMEAEASAPGLWDQGQGDNGGDRGDHGDGAAALLRDMSSLRRRIDLARSLEGLLGDVSAAVELMGDGPGSDESLIGEASEALGALGALVERWEVEKLLEGPFDRCCACVTIQAGAGGTDAQDWAQMLERMYTRYAERRGFRASVLERSAGEEAGIKSCALQVEGDFAFGWLCGEKGTHRLVRLSPFNAKQARQTSFAAVEVTPIVEDKAKLDSVEVAERDLEWSTMRSGGKGGQNVNKVESAVRVRHLPTGLAVKCTEERSQQMNRAKALSILKSKLLVMENERREEELARIRGEAVVADFGQQVRTYVLHPYRMVKDLRTGVETSGADDVLDGSLDDFAEAYLNYRAANKDNA</sequence>
<dbReference type="InterPro" id="IPR045853">
    <property type="entry name" value="Pep_chain_release_fac_I_sf"/>
</dbReference>